<dbReference type="STRING" id="135826.KP77_19270"/>
<name>A0A0C2VNU2_9BACL</name>
<dbReference type="PROSITE" id="PS50932">
    <property type="entry name" value="HTH_LACI_2"/>
    <property type="match status" value="1"/>
</dbReference>
<dbReference type="OrthoDB" id="2528004at2"/>
<dbReference type="Gene3D" id="1.10.260.40">
    <property type="entry name" value="lambda repressor-like DNA-binding domains"/>
    <property type="match status" value="1"/>
</dbReference>
<proteinExistence type="predicted"/>
<dbReference type="Gene3D" id="3.40.50.2300">
    <property type="match status" value="2"/>
</dbReference>
<dbReference type="RefSeq" id="WP_052474053.1">
    <property type="nucleotide sequence ID" value="NZ_JXRQ01000017.1"/>
</dbReference>
<dbReference type="PROSITE" id="PS00356">
    <property type="entry name" value="HTH_LACI_1"/>
    <property type="match status" value="1"/>
</dbReference>
<sequence length="310" mass="34464">MTVTIKDIAKAANVSFSTVSKALNDSPLVKEPTKQMIISIAREMGYEVNTAAKILATGKSNSVGIYCPDISRPEYAEYSQEISRQLKNRGFLPCISASGFDDAKELFTRLKAAAVITIDQHEMHFSGIECNIHAFKYNGESNHHSLKKEAAAKAANLLFKTGHQTVLVVSEYSDSDWLYRELKNVASKSGNQTLSIHHQRISYNTDEFFSSMRSILDHMMPDAVVCTSGKIAELNLLVTNALGLKVPEDLSIVGYDELMNSTSPVSLFGLHIHKLAERTANEVYNFLNQQENNYVNLSPGFMLNYTVKLQ</sequence>
<dbReference type="CDD" id="cd01392">
    <property type="entry name" value="HTH_LacI"/>
    <property type="match status" value="1"/>
</dbReference>
<dbReference type="Proteomes" id="UP000031950">
    <property type="component" value="Unassembled WGS sequence"/>
</dbReference>
<evidence type="ECO:0000313" key="6">
    <source>
        <dbReference type="Proteomes" id="UP000031950"/>
    </source>
</evidence>
<gene>
    <name evidence="5" type="ORF">KP77_19270</name>
</gene>
<dbReference type="InterPro" id="IPR046335">
    <property type="entry name" value="LacI/GalR-like_sensor"/>
</dbReference>
<dbReference type="GO" id="GO:0000976">
    <property type="term" value="F:transcription cis-regulatory region binding"/>
    <property type="evidence" value="ECO:0007669"/>
    <property type="project" value="TreeGrafter"/>
</dbReference>
<dbReference type="SUPFAM" id="SSF53822">
    <property type="entry name" value="Periplasmic binding protein-like I"/>
    <property type="match status" value="1"/>
</dbReference>
<evidence type="ECO:0000256" key="2">
    <source>
        <dbReference type="ARBA" id="ARBA00023125"/>
    </source>
</evidence>
<dbReference type="Pfam" id="PF00356">
    <property type="entry name" value="LacI"/>
    <property type="match status" value="1"/>
</dbReference>
<dbReference type="SMART" id="SM00354">
    <property type="entry name" value="HTH_LACI"/>
    <property type="match status" value="1"/>
</dbReference>
<dbReference type="GO" id="GO:0003700">
    <property type="term" value="F:DNA-binding transcription factor activity"/>
    <property type="evidence" value="ECO:0007669"/>
    <property type="project" value="TreeGrafter"/>
</dbReference>
<keyword evidence="3" id="KW-0804">Transcription</keyword>
<evidence type="ECO:0000256" key="1">
    <source>
        <dbReference type="ARBA" id="ARBA00023015"/>
    </source>
</evidence>
<protein>
    <recommendedName>
        <fullName evidence="4">HTH lacI-type domain-containing protein</fullName>
    </recommendedName>
</protein>
<dbReference type="InterPro" id="IPR000843">
    <property type="entry name" value="HTH_LacI"/>
</dbReference>
<accession>A0A0C2VNU2</accession>
<dbReference type="PANTHER" id="PTHR30146">
    <property type="entry name" value="LACI-RELATED TRANSCRIPTIONAL REPRESSOR"/>
    <property type="match status" value="1"/>
</dbReference>
<dbReference type="EMBL" id="JXRQ01000017">
    <property type="protein sequence ID" value="KIL50552.1"/>
    <property type="molecule type" value="Genomic_DNA"/>
</dbReference>
<keyword evidence="2" id="KW-0238">DNA-binding</keyword>
<dbReference type="InterPro" id="IPR028082">
    <property type="entry name" value="Peripla_BP_I"/>
</dbReference>
<dbReference type="Pfam" id="PF13377">
    <property type="entry name" value="Peripla_BP_3"/>
    <property type="match status" value="1"/>
</dbReference>
<dbReference type="PATRIC" id="fig|135826.4.peg.1922"/>
<reference evidence="5 6" key="1">
    <citation type="submission" date="2015-01" db="EMBL/GenBank/DDBJ databases">
        <title>Genome sequence of Jeotgalibacillus alimentarius.</title>
        <authorList>
            <person name="Goh K.M."/>
            <person name="Chan K.-G."/>
            <person name="Yaakop A.S."/>
            <person name="Ee R."/>
            <person name="Gan H.M."/>
            <person name="Chan C.S."/>
        </authorList>
    </citation>
    <scope>NUCLEOTIDE SEQUENCE [LARGE SCALE GENOMIC DNA]</scope>
    <source>
        <strain evidence="5 6">YKJ-13</strain>
    </source>
</reference>
<keyword evidence="6" id="KW-1185">Reference proteome</keyword>
<comment type="caution">
    <text evidence="5">The sequence shown here is derived from an EMBL/GenBank/DDBJ whole genome shotgun (WGS) entry which is preliminary data.</text>
</comment>
<evidence type="ECO:0000256" key="3">
    <source>
        <dbReference type="ARBA" id="ARBA00023163"/>
    </source>
</evidence>
<keyword evidence="1" id="KW-0805">Transcription regulation</keyword>
<dbReference type="SUPFAM" id="SSF47413">
    <property type="entry name" value="lambda repressor-like DNA-binding domains"/>
    <property type="match status" value="1"/>
</dbReference>
<feature type="domain" description="HTH lacI-type" evidence="4">
    <location>
        <begin position="3"/>
        <end position="57"/>
    </location>
</feature>
<dbReference type="InterPro" id="IPR010982">
    <property type="entry name" value="Lambda_DNA-bd_dom_sf"/>
</dbReference>
<evidence type="ECO:0000259" key="4">
    <source>
        <dbReference type="PROSITE" id="PS50932"/>
    </source>
</evidence>
<evidence type="ECO:0000313" key="5">
    <source>
        <dbReference type="EMBL" id="KIL50552.1"/>
    </source>
</evidence>
<dbReference type="PRINTS" id="PR00036">
    <property type="entry name" value="HTHLACI"/>
</dbReference>
<dbReference type="AlphaFoldDB" id="A0A0C2VNU2"/>
<dbReference type="PANTHER" id="PTHR30146:SF109">
    <property type="entry name" value="HTH-TYPE TRANSCRIPTIONAL REGULATOR GALS"/>
    <property type="match status" value="1"/>
</dbReference>
<organism evidence="5 6">
    <name type="scientific">Jeotgalibacillus alimentarius</name>
    <dbReference type="NCBI Taxonomy" id="135826"/>
    <lineage>
        <taxon>Bacteria</taxon>
        <taxon>Bacillati</taxon>
        <taxon>Bacillota</taxon>
        <taxon>Bacilli</taxon>
        <taxon>Bacillales</taxon>
        <taxon>Caryophanaceae</taxon>
        <taxon>Jeotgalibacillus</taxon>
    </lineage>
</organism>